<feature type="transmembrane region" description="Helical" evidence="1">
    <location>
        <begin position="57"/>
        <end position="74"/>
    </location>
</feature>
<evidence type="ECO:0000313" key="2">
    <source>
        <dbReference type="EMBL" id="BAD84341.1"/>
    </source>
</evidence>
<reference evidence="2 3" key="1">
    <citation type="journal article" date="2005" name="Genome Res.">
        <title>Complete genome sequence of the hyperthermophilic archaeon Thermococcus kodakaraensis KOD1 and comparison with Pyrococcus genomes.</title>
        <authorList>
            <person name="Fukui T."/>
            <person name="Atomi H."/>
            <person name="Kanai T."/>
            <person name="Matsumi R."/>
            <person name="Fujiwara S."/>
            <person name="Imanaka T."/>
        </authorList>
    </citation>
    <scope>NUCLEOTIDE SEQUENCE [LARGE SCALE GENOMIC DNA]</scope>
    <source>
        <strain evidence="3">ATCC BAA-918 / JCM 12380 / KOD1</strain>
    </source>
</reference>
<dbReference type="EnsemblBacteria" id="BAD84341">
    <property type="protein sequence ID" value="BAD84341"/>
    <property type="gene ID" value="TK0152"/>
</dbReference>
<dbReference type="EMBL" id="AP006878">
    <property type="protein sequence ID" value="BAD84341.1"/>
    <property type="molecule type" value="Genomic_DNA"/>
</dbReference>
<name>Q5JFJ7_THEKO</name>
<sequence length="75" mass="8751">MRTLGYIFIFLGLLLLLKEFQPAVLEPLRVYAPYIKNAFWGVTLLALGLYMLTRKTLRKAVLVLYIIYLILYLVV</sequence>
<dbReference type="eggNOG" id="arCOG05756">
    <property type="taxonomic scope" value="Archaea"/>
</dbReference>
<dbReference type="HOGENOM" id="CLU_2662561_0_0_2"/>
<dbReference type="PATRIC" id="fig|69014.16.peg.152"/>
<dbReference type="GeneID" id="78446656"/>
<dbReference type="Proteomes" id="UP000000536">
    <property type="component" value="Chromosome"/>
</dbReference>
<evidence type="ECO:0000256" key="1">
    <source>
        <dbReference type="SAM" id="Phobius"/>
    </source>
</evidence>
<dbReference type="AlphaFoldDB" id="Q5JFJ7"/>
<keyword evidence="1" id="KW-0472">Membrane</keyword>
<organism evidence="2 3">
    <name type="scientific">Thermococcus kodakarensis (strain ATCC BAA-918 / JCM 12380 / KOD1)</name>
    <name type="common">Pyrococcus kodakaraensis (strain KOD1)</name>
    <dbReference type="NCBI Taxonomy" id="69014"/>
    <lineage>
        <taxon>Archaea</taxon>
        <taxon>Methanobacteriati</taxon>
        <taxon>Methanobacteriota</taxon>
        <taxon>Thermococci</taxon>
        <taxon>Thermococcales</taxon>
        <taxon>Thermococcaceae</taxon>
        <taxon>Thermococcus</taxon>
    </lineage>
</organism>
<dbReference type="RefSeq" id="WP_011249107.1">
    <property type="nucleotide sequence ID" value="NC_006624.1"/>
</dbReference>
<dbReference type="OrthoDB" id="97196at2157"/>
<keyword evidence="1" id="KW-1133">Transmembrane helix</keyword>
<dbReference type="InParanoid" id="Q5JFJ7"/>
<keyword evidence="1" id="KW-0812">Transmembrane</keyword>
<dbReference type="KEGG" id="tko:TK0152"/>
<feature type="transmembrane region" description="Helical" evidence="1">
    <location>
        <begin position="32"/>
        <end position="50"/>
    </location>
</feature>
<gene>
    <name evidence="2" type="ordered locus">TK0152</name>
</gene>
<dbReference type="STRING" id="69014.TK0152"/>
<evidence type="ECO:0000313" key="3">
    <source>
        <dbReference type="Proteomes" id="UP000000536"/>
    </source>
</evidence>
<accession>Q5JFJ7</accession>
<keyword evidence="3" id="KW-1185">Reference proteome</keyword>
<proteinExistence type="predicted"/>
<protein>
    <submittedName>
        <fullName evidence="2">Hypothetical membrane protein, conserved</fullName>
    </submittedName>
</protein>